<name>A0A5B1CKC6_9BACT</name>
<reference evidence="4 5" key="1">
    <citation type="submission" date="2019-08" db="EMBL/GenBank/DDBJ databases">
        <title>Deep-cultivation of Planctomycetes and their phenomic and genomic characterization uncovers novel biology.</title>
        <authorList>
            <person name="Wiegand S."/>
            <person name="Jogler M."/>
            <person name="Boedeker C."/>
            <person name="Pinto D."/>
            <person name="Vollmers J."/>
            <person name="Rivas-Marin E."/>
            <person name="Kohn T."/>
            <person name="Peeters S.H."/>
            <person name="Heuer A."/>
            <person name="Rast P."/>
            <person name="Oberbeckmann S."/>
            <person name="Bunk B."/>
            <person name="Jeske O."/>
            <person name="Meyerdierks A."/>
            <person name="Storesund J.E."/>
            <person name="Kallscheuer N."/>
            <person name="Luecker S."/>
            <person name="Lage O.M."/>
            <person name="Pohl T."/>
            <person name="Merkel B.J."/>
            <person name="Hornburger P."/>
            <person name="Mueller R.-W."/>
            <person name="Bruemmer F."/>
            <person name="Labrenz M."/>
            <person name="Spormann A.M."/>
            <person name="Op Den Camp H."/>
            <person name="Overmann J."/>
            <person name="Amann R."/>
            <person name="Jetten M.S.M."/>
            <person name="Mascher T."/>
            <person name="Medema M.H."/>
            <person name="Devos D.P."/>
            <person name="Kaster A.-K."/>
            <person name="Ovreas L."/>
            <person name="Rohde M."/>
            <person name="Galperin M.Y."/>
            <person name="Jogler C."/>
        </authorList>
    </citation>
    <scope>NUCLEOTIDE SEQUENCE [LARGE SCALE GENOMIC DNA]</scope>
    <source>
        <strain evidence="4 5">LF1</strain>
    </source>
</reference>
<dbReference type="PROSITE" id="PS51352">
    <property type="entry name" value="THIOREDOXIN_2"/>
    <property type="match status" value="1"/>
</dbReference>
<feature type="domain" description="Thioredoxin" evidence="3">
    <location>
        <begin position="43"/>
        <end position="201"/>
    </location>
</feature>
<evidence type="ECO:0000259" key="3">
    <source>
        <dbReference type="PROSITE" id="PS51352"/>
    </source>
</evidence>
<dbReference type="PANTHER" id="PTHR42852:SF17">
    <property type="entry name" value="THIOREDOXIN-LIKE PROTEIN HI_1115"/>
    <property type="match status" value="1"/>
</dbReference>
<dbReference type="EMBL" id="VRLW01000001">
    <property type="protein sequence ID" value="KAA1261016.1"/>
    <property type="molecule type" value="Genomic_DNA"/>
</dbReference>
<keyword evidence="5" id="KW-1185">Reference proteome</keyword>
<dbReference type="RefSeq" id="WP_160148166.1">
    <property type="nucleotide sequence ID" value="NZ_LWSK01000055.1"/>
</dbReference>
<dbReference type="GO" id="GO:0016491">
    <property type="term" value="F:oxidoreductase activity"/>
    <property type="evidence" value="ECO:0007669"/>
    <property type="project" value="InterPro"/>
</dbReference>
<dbReference type="InterPro" id="IPR000866">
    <property type="entry name" value="AhpC/TSA"/>
</dbReference>
<evidence type="ECO:0000313" key="4">
    <source>
        <dbReference type="EMBL" id="KAA1261016.1"/>
    </source>
</evidence>
<dbReference type="Proteomes" id="UP000322699">
    <property type="component" value="Unassembled WGS sequence"/>
</dbReference>
<dbReference type="Gene3D" id="3.40.30.10">
    <property type="entry name" value="Glutaredoxin"/>
    <property type="match status" value="1"/>
</dbReference>
<dbReference type="InterPro" id="IPR036249">
    <property type="entry name" value="Thioredoxin-like_sf"/>
</dbReference>
<sequence length="203" mass="22259">MTRTTEQVSNRLFSTTFLAVVVFCLCFFFAMRFASVDSVLVNPAVGKPAPQIDLIKLPGSDELSAAEIKLDGRITLLHFWGTWCGPCRMEYPELAQATESLGDQNKFQFVPVSCEGSSRETFEGLWEKTSSFFGSEGINSVAFADPRGITRQSMGQRLEQPSLYYPTSVLIGSDGKIAGVWEGYSENGIAEIVAMVKSLANTN</sequence>
<feature type="transmembrane region" description="Helical" evidence="2">
    <location>
        <begin position="12"/>
        <end position="34"/>
    </location>
</feature>
<dbReference type="PROSITE" id="PS00194">
    <property type="entry name" value="THIOREDOXIN_1"/>
    <property type="match status" value="1"/>
</dbReference>
<proteinExistence type="predicted"/>
<dbReference type="Pfam" id="PF00578">
    <property type="entry name" value="AhpC-TSA"/>
    <property type="match status" value="1"/>
</dbReference>
<dbReference type="InterPro" id="IPR050553">
    <property type="entry name" value="Thioredoxin_ResA/DsbE_sf"/>
</dbReference>
<dbReference type="InterPro" id="IPR013766">
    <property type="entry name" value="Thioredoxin_domain"/>
</dbReference>
<protein>
    <submittedName>
        <fullName evidence="4">Thiol-disulfide oxidoreductase ResA</fullName>
    </submittedName>
</protein>
<dbReference type="InterPro" id="IPR017937">
    <property type="entry name" value="Thioredoxin_CS"/>
</dbReference>
<dbReference type="AlphaFoldDB" id="A0A5B1CKC6"/>
<organism evidence="4 5">
    <name type="scientific">Rubripirellula obstinata</name>
    <dbReference type="NCBI Taxonomy" id="406547"/>
    <lineage>
        <taxon>Bacteria</taxon>
        <taxon>Pseudomonadati</taxon>
        <taxon>Planctomycetota</taxon>
        <taxon>Planctomycetia</taxon>
        <taxon>Pirellulales</taxon>
        <taxon>Pirellulaceae</taxon>
        <taxon>Rubripirellula</taxon>
    </lineage>
</organism>
<evidence type="ECO:0000256" key="2">
    <source>
        <dbReference type="SAM" id="Phobius"/>
    </source>
</evidence>
<keyword evidence="2" id="KW-0472">Membrane</keyword>
<dbReference type="CDD" id="cd02966">
    <property type="entry name" value="TlpA_like_family"/>
    <property type="match status" value="1"/>
</dbReference>
<dbReference type="PANTHER" id="PTHR42852">
    <property type="entry name" value="THIOL:DISULFIDE INTERCHANGE PROTEIN DSBE"/>
    <property type="match status" value="1"/>
</dbReference>
<evidence type="ECO:0000313" key="5">
    <source>
        <dbReference type="Proteomes" id="UP000322699"/>
    </source>
</evidence>
<dbReference type="SUPFAM" id="SSF52833">
    <property type="entry name" value="Thioredoxin-like"/>
    <property type="match status" value="1"/>
</dbReference>
<evidence type="ECO:0000256" key="1">
    <source>
        <dbReference type="ARBA" id="ARBA00023284"/>
    </source>
</evidence>
<keyword evidence="1" id="KW-0676">Redox-active center</keyword>
<accession>A0A5B1CKC6</accession>
<keyword evidence="2" id="KW-1133">Transmembrane helix</keyword>
<gene>
    <name evidence="4" type="primary">resA_2</name>
    <name evidence="4" type="ORF">LF1_35590</name>
</gene>
<comment type="caution">
    <text evidence="4">The sequence shown here is derived from an EMBL/GenBank/DDBJ whole genome shotgun (WGS) entry which is preliminary data.</text>
</comment>
<dbReference type="GO" id="GO:0016209">
    <property type="term" value="F:antioxidant activity"/>
    <property type="evidence" value="ECO:0007669"/>
    <property type="project" value="InterPro"/>
</dbReference>
<keyword evidence="2" id="KW-0812">Transmembrane</keyword>